<gene>
    <name evidence="5" type="primary">argD</name>
    <name evidence="6" type="ORF">BJ968_000518</name>
</gene>
<accession>A0A7Y9ATA4</accession>
<dbReference type="EMBL" id="JACCBB010000001">
    <property type="protein sequence ID" value="NYD20978.1"/>
    <property type="molecule type" value="Genomic_DNA"/>
</dbReference>
<dbReference type="NCBIfam" id="TIGR00707">
    <property type="entry name" value="argD"/>
    <property type="match status" value="1"/>
</dbReference>
<dbReference type="PANTHER" id="PTHR11986:SF79">
    <property type="entry name" value="ACETYLORNITHINE AMINOTRANSFERASE, MITOCHONDRIAL"/>
    <property type="match status" value="1"/>
</dbReference>
<feature type="modified residue" description="N6-(pyridoxal phosphate)lysine" evidence="5">
    <location>
        <position position="254"/>
    </location>
</feature>
<keyword evidence="1 5" id="KW-0032">Aminotransferase</keyword>
<evidence type="ECO:0000256" key="5">
    <source>
        <dbReference type="HAMAP-Rule" id="MF_01107"/>
    </source>
</evidence>
<dbReference type="Gene3D" id="3.90.1150.10">
    <property type="entry name" value="Aspartate Aminotransferase, domain 1"/>
    <property type="match status" value="1"/>
</dbReference>
<keyword evidence="3 5" id="KW-0808">Transferase</keyword>
<dbReference type="GO" id="GO:0006526">
    <property type="term" value="P:L-arginine biosynthetic process"/>
    <property type="evidence" value="ECO:0007669"/>
    <property type="project" value="UniProtKB-UniRule"/>
</dbReference>
<evidence type="ECO:0000256" key="1">
    <source>
        <dbReference type="ARBA" id="ARBA00022576"/>
    </source>
</evidence>
<comment type="miscellaneous">
    <text evidence="5">May also have succinyldiaminopimelate aminotransferase activity, thus carrying out the corresponding step in lysine biosynthesis.</text>
</comment>
<dbReference type="NCBIfam" id="NF002874">
    <property type="entry name" value="PRK03244.1"/>
    <property type="match status" value="1"/>
</dbReference>
<protein>
    <recommendedName>
        <fullName evidence="5">Acetylornithine aminotransferase</fullName>
        <shortName evidence="5">ACOAT</shortName>
        <ecNumber evidence="5">2.6.1.11</ecNumber>
    </recommendedName>
</protein>
<dbReference type="PANTHER" id="PTHR11986">
    <property type="entry name" value="AMINOTRANSFERASE CLASS III"/>
    <property type="match status" value="1"/>
</dbReference>
<dbReference type="InterPro" id="IPR015422">
    <property type="entry name" value="PyrdxlP-dep_Trfase_small"/>
</dbReference>
<feature type="binding site" evidence="5">
    <location>
        <begin position="222"/>
        <end position="225"/>
    </location>
    <ligand>
        <name>pyridoxal 5'-phosphate</name>
        <dbReference type="ChEBI" id="CHEBI:597326"/>
    </ligand>
</feature>
<keyword evidence="2 5" id="KW-0028">Amino-acid biosynthesis</keyword>
<dbReference type="GO" id="GO:0030170">
    <property type="term" value="F:pyridoxal phosphate binding"/>
    <property type="evidence" value="ECO:0007669"/>
    <property type="project" value="InterPro"/>
</dbReference>
<comment type="cofactor">
    <cofactor evidence="5">
        <name>pyridoxal 5'-phosphate</name>
        <dbReference type="ChEBI" id="CHEBI:597326"/>
    </cofactor>
    <text evidence="5">Binds 1 pyridoxal phosphate per subunit.</text>
</comment>
<evidence type="ECO:0000256" key="4">
    <source>
        <dbReference type="ARBA" id="ARBA00022898"/>
    </source>
</evidence>
<comment type="subcellular location">
    <subcellularLocation>
        <location evidence="5">Cytoplasm</location>
    </subcellularLocation>
</comment>
<dbReference type="PROSITE" id="PS00600">
    <property type="entry name" value="AA_TRANSFER_CLASS_3"/>
    <property type="match status" value="1"/>
</dbReference>
<evidence type="ECO:0000313" key="7">
    <source>
        <dbReference type="Proteomes" id="UP000521922"/>
    </source>
</evidence>
<dbReference type="PIRSF" id="PIRSF000521">
    <property type="entry name" value="Transaminase_4ab_Lys_Orn"/>
    <property type="match status" value="1"/>
</dbReference>
<keyword evidence="4 5" id="KW-0663">Pyridoxal phosphate</keyword>
<dbReference type="AlphaFoldDB" id="A0A7Y9ATA4"/>
<feature type="binding site" evidence="5">
    <location>
        <position position="137"/>
    </location>
    <ligand>
        <name>pyridoxal 5'-phosphate</name>
        <dbReference type="ChEBI" id="CHEBI:597326"/>
    </ligand>
</feature>
<dbReference type="InterPro" id="IPR015424">
    <property type="entry name" value="PyrdxlP-dep_Trfase"/>
</dbReference>
<dbReference type="CDD" id="cd00610">
    <property type="entry name" value="OAT_like"/>
    <property type="match status" value="1"/>
</dbReference>
<comment type="catalytic activity">
    <reaction evidence="5">
        <text>N(2)-acetyl-L-ornithine + 2-oxoglutarate = N-acetyl-L-glutamate 5-semialdehyde + L-glutamate</text>
        <dbReference type="Rhea" id="RHEA:18049"/>
        <dbReference type="ChEBI" id="CHEBI:16810"/>
        <dbReference type="ChEBI" id="CHEBI:29123"/>
        <dbReference type="ChEBI" id="CHEBI:29985"/>
        <dbReference type="ChEBI" id="CHEBI:57805"/>
        <dbReference type="EC" id="2.6.1.11"/>
    </reaction>
</comment>
<organism evidence="6 7">
    <name type="scientific">Kineococcus aurantiacus</name>
    <dbReference type="NCBI Taxonomy" id="37633"/>
    <lineage>
        <taxon>Bacteria</taxon>
        <taxon>Bacillati</taxon>
        <taxon>Actinomycetota</taxon>
        <taxon>Actinomycetes</taxon>
        <taxon>Kineosporiales</taxon>
        <taxon>Kineosporiaceae</taxon>
        <taxon>Kineococcus</taxon>
    </lineage>
</organism>
<feature type="binding site" evidence="5">
    <location>
        <begin position="111"/>
        <end position="112"/>
    </location>
    <ligand>
        <name>pyridoxal 5'-phosphate</name>
        <dbReference type="ChEBI" id="CHEBI:597326"/>
    </ligand>
</feature>
<reference evidence="6 7" key="1">
    <citation type="submission" date="2020-07" db="EMBL/GenBank/DDBJ databases">
        <title>Sequencing the genomes of 1000 actinobacteria strains.</title>
        <authorList>
            <person name="Klenk H.-P."/>
        </authorList>
    </citation>
    <scope>NUCLEOTIDE SEQUENCE [LARGE SCALE GENOMIC DNA]</scope>
    <source>
        <strain evidence="6 7">DSM 7487</strain>
    </source>
</reference>
<dbReference type="GO" id="GO:0042802">
    <property type="term" value="F:identical protein binding"/>
    <property type="evidence" value="ECO:0007669"/>
    <property type="project" value="TreeGrafter"/>
</dbReference>
<dbReference type="GO" id="GO:0005737">
    <property type="term" value="C:cytoplasm"/>
    <property type="evidence" value="ECO:0007669"/>
    <property type="project" value="UniProtKB-SubCell"/>
</dbReference>
<comment type="pathway">
    <text evidence="5">Amino-acid biosynthesis; L-arginine biosynthesis; N(2)-acetyl-L-ornithine from L-glutamate: step 4/4.</text>
</comment>
<name>A0A7Y9ATA4_9ACTN</name>
<dbReference type="InterPro" id="IPR015421">
    <property type="entry name" value="PyrdxlP-dep_Trfase_major"/>
</dbReference>
<dbReference type="InterPro" id="IPR049704">
    <property type="entry name" value="Aminotrans_3_PPA_site"/>
</dbReference>
<dbReference type="InterPro" id="IPR050103">
    <property type="entry name" value="Class-III_PLP-dep_AT"/>
</dbReference>
<evidence type="ECO:0000256" key="2">
    <source>
        <dbReference type="ARBA" id="ARBA00022605"/>
    </source>
</evidence>
<dbReference type="HAMAP" id="MF_01107">
    <property type="entry name" value="ArgD_aminotrans_3"/>
    <property type="match status" value="1"/>
</dbReference>
<feature type="binding site" evidence="5">
    <location>
        <position position="140"/>
    </location>
    <ligand>
        <name>N(2)-acetyl-L-ornithine</name>
        <dbReference type="ChEBI" id="CHEBI:57805"/>
    </ligand>
</feature>
<dbReference type="EC" id="2.6.1.11" evidence="5"/>
<dbReference type="UniPathway" id="UPA00068">
    <property type="reaction ID" value="UER00109"/>
</dbReference>
<dbReference type="Pfam" id="PF00202">
    <property type="entry name" value="Aminotran_3"/>
    <property type="match status" value="1"/>
</dbReference>
<feature type="binding site" evidence="5">
    <location>
        <position position="284"/>
    </location>
    <ligand>
        <name>pyridoxal 5'-phosphate</name>
        <dbReference type="ChEBI" id="CHEBI:597326"/>
    </ligand>
</feature>
<feature type="binding site" evidence="5">
    <location>
        <position position="283"/>
    </location>
    <ligand>
        <name>N(2)-acetyl-L-ornithine</name>
        <dbReference type="ChEBI" id="CHEBI:57805"/>
    </ligand>
</feature>
<comment type="caution">
    <text evidence="6">The sequence shown here is derived from an EMBL/GenBank/DDBJ whole genome shotgun (WGS) entry which is preliminary data.</text>
</comment>
<keyword evidence="7" id="KW-1185">Reference proteome</keyword>
<evidence type="ECO:0000313" key="6">
    <source>
        <dbReference type="EMBL" id="NYD20978.1"/>
    </source>
</evidence>
<dbReference type="InterPro" id="IPR004636">
    <property type="entry name" value="AcOrn/SuccOrn_fam"/>
</dbReference>
<keyword evidence="5" id="KW-0055">Arginine biosynthesis</keyword>
<keyword evidence="5" id="KW-0963">Cytoplasm</keyword>
<proteinExistence type="inferred from homology"/>
<dbReference type="GO" id="GO:0003992">
    <property type="term" value="F:N2-acetyl-L-ornithine:2-oxoglutarate 5-aminotransferase activity"/>
    <property type="evidence" value="ECO:0007669"/>
    <property type="project" value="UniProtKB-UniRule"/>
</dbReference>
<dbReference type="Gene3D" id="3.40.640.10">
    <property type="entry name" value="Type I PLP-dependent aspartate aminotransferase-like (Major domain)"/>
    <property type="match status" value="1"/>
</dbReference>
<dbReference type="FunFam" id="3.40.640.10:FF:000004">
    <property type="entry name" value="Acetylornithine aminotransferase"/>
    <property type="match status" value="1"/>
</dbReference>
<sequence length="404" mass="41324">MTDGSSQAWLDRYARSVMQTFGTPQRVLVRGEGPYVWDADGNRYLDLLGGIATNSLGHAHPLLVAAVTAQLTTLGHVSNFFASAPQVALAERLLQVAGAPQGSAVFFANSGAEANEAAFKMTRRTGRTKVVSTLGAFHGRTMGALALTAKEAYRAPFEPLPGGVEFVPYGDLGALGRAVDGATAAVFLEPLQGENGVVPAPDGYLAGARRITAEHGALLVLDEVQTGIGRTGEWFAFQNPRHEGVVPDVVTVAKGLGGGVPVGGVIAFGPANATLLGAGQHGTTFGGNPVAAAAGLAVLHAVERDGLLENVRTVGAHLRTAVQSLGHPLVEGVRGEGLLLGVALTAPVAPKVAEAALARGFIVNAARPDTVRLAPPLVLTTAQADTFVAALPEILDTVGEGVSS</sequence>
<evidence type="ECO:0000256" key="3">
    <source>
        <dbReference type="ARBA" id="ARBA00022679"/>
    </source>
</evidence>
<comment type="subunit">
    <text evidence="5">Homodimer.</text>
</comment>
<dbReference type="Proteomes" id="UP000521922">
    <property type="component" value="Unassembled WGS sequence"/>
</dbReference>
<dbReference type="SUPFAM" id="SSF53383">
    <property type="entry name" value="PLP-dependent transferases"/>
    <property type="match status" value="1"/>
</dbReference>
<comment type="similarity">
    <text evidence="5">Belongs to the class-III pyridoxal-phosphate-dependent aminotransferase family. ArgD subfamily.</text>
</comment>
<dbReference type="InterPro" id="IPR005814">
    <property type="entry name" value="Aminotrans_3"/>
</dbReference>